<dbReference type="Proteomes" id="UP000317646">
    <property type="component" value="Unassembled WGS sequence"/>
</dbReference>
<reference evidence="1 2" key="1">
    <citation type="journal article" date="2019" name="Environ. Microbiol.">
        <title>Species interactions and distinct microbial communities in high Arctic permafrost affected cryosols are associated with the CH4 and CO2 gas fluxes.</title>
        <authorList>
            <person name="Altshuler I."/>
            <person name="Hamel J."/>
            <person name="Turney S."/>
            <person name="Magnuson E."/>
            <person name="Levesque R."/>
            <person name="Greer C."/>
            <person name="Whyte L.G."/>
        </authorList>
    </citation>
    <scope>NUCLEOTIDE SEQUENCE [LARGE SCALE GENOMIC DNA]</scope>
    <source>
        <strain evidence="1 2">S9.2P</strain>
    </source>
</reference>
<keyword evidence="2" id="KW-1185">Reference proteome</keyword>
<dbReference type="RefSeq" id="WP_140464402.1">
    <property type="nucleotide sequence ID" value="NZ_RCYZ01000001.1"/>
</dbReference>
<gene>
    <name evidence="1" type="ORF">EAH73_00765</name>
</gene>
<dbReference type="EMBL" id="RCYZ01000001">
    <property type="protein sequence ID" value="TPG71819.1"/>
    <property type="molecule type" value="Genomic_DNA"/>
</dbReference>
<proteinExistence type="predicted"/>
<dbReference type="PROSITE" id="PS51257">
    <property type="entry name" value="PROKAR_LIPOPROTEIN"/>
    <property type="match status" value="1"/>
</dbReference>
<organism evidence="1 2">
    <name type="scientific">Hymenobacter nivis</name>
    <dbReference type="NCBI Taxonomy" id="1850093"/>
    <lineage>
        <taxon>Bacteria</taxon>
        <taxon>Pseudomonadati</taxon>
        <taxon>Bacteroidota</taxon>
        <taxon>Cytophagia</taxon>
        <taxon>Cytophagales</taxon>
        <taxon>Hymenobacteraceae</taxon>
        <taxon>Hymenobacter</taxon>
    </lineage>
</organism>
<dbReference type="InterPro" id="IPR025345">
    <property type="entry name" value="DUF4249"/>
</dbReference>
<protein>
    <submittedName>
        <fullName evidence="1">DUF4249 domain-containing protein</fullName>
    </submittedName>
</protein>
<evidence type="ECO:0000313" key="1">
    <source>
        <dbReference type="EMBL" id="TPG71819.1"/>
    </source>
</evidence>
<dbReference type="AlphaFoldDB" id="A0A502HAL8"/>
<dbReference type="OrthoDB" id="1062680at2"/>
<name>A0A502HAL8_9BACT</name>
<accession>A0A502HAL8</accession>
<sequence length="388" mass="42459">MNRLLLFLLVSAGLALGGCIDRYVPDVPPSAQANLVVDGFINPLGRSVIKLSRTFSVNTKNTAPAEARAQVAIQDDAGRRYPLAENPAGTYTAGPQALDPARQYQLRLATAQGREYATDLMPVVLTPPIDSVTWKLTPVQGIQVNLTTHAAATAARYYRWEYDETYQFTAAYQSALEYEASSNSLVQRSAANQLFTCWRTEPSTAILQGNTAQLTQNTLADAPLLTVLPSSKLRYGYSLLVRQLAQTQAEYTYWETLRKSTENLGTVNDPLPGRVTGNVHALADTTEPVLGYVGVHSVAEKRLFVDGARFPTPRPNSVLNDPFYAACAPPDGAAERSPLYLIYLQQCRGGFLIPLSRDPIVPSTIYFGTPACVDCRLHGTSIKPNYWP</sequence>
<comment type="caution">
    <text evidence="1">The sequence shown here is derived from an EMBL/GenBank/DDBJ whole genome shotgun (WGS) entry which is preliminary data.</text>
</comment>
<dbReference type="Pfam" id="PF14054">
    <property type="entry name" value="DUF4249"/>
    <property type="match status" value="1"/>
</dbReference>
<evidence type="ECO:0000313" key="2">
    <source>
        <dbReference type="Proteomes" id="UP000317646"/>
    </source>
</evidence>